<protein>
    <submittedName>
        <fullName evidence="3">Uncharacterized protein</fullName>
    </submittedName>
</protein>
<accession>A0AAE0K3I7</accession>
<sequence length="239" mass="24030">MHLPCLHLLAASLIPLIASEPLPPSFNPPQPRAGAAAANWTTQAWQTHGNNIDWFGDFTEICLHLSGPGWRSCHNQGWATISGSGILCYNLDEGHDCCDDGSVCDADLGCCSGTCCQTDASQTVCQDGCVSLQGRGCDKTTGSCVVGRNNDAATSGVPTGPTPTSKSTGAAADPTGTTGVAPTGGAGAAGTAGAAGQSDGADEGLSNSDKIALGCGIGIGLPATIAALYMCWRECLRAN</sequence>
<name>A0AAE0K3I7_9PEZI</name>
<feature type="region of interest" description="Disordered" evidence="1">
    <location>
        <begin position="155"/>
        <end position="203"/>
    </location>
</feature>
<comment type="caution">
    <text evidence="3">The sequence shown here is derived from an EMBL/GenBank/DDBJ whole genome shotgun (WGS) entry which is preliminary data.</text>
</comment>
<evidence type="ECO:0000313" key="3">
    <source>
        <dbReference type="EMBL" id="KAK3368840.1"/>
    </source>
</evidence>
<feature type="signal peptide" evidence="2">
    <location>
        <begin position="1"/>
        <end position="19"/>
    </location>
</feature>
<evidence type="ECO:0000313" key="4">
    <source>
        <dbReference type="Proteomes" id="UP001287356"/>
    </source>
</evidence>
<keyword evidence="4" id="KW-1185">Reference proteome</keyword>
<reference evidence="3" key="1">
    <citation type="journal article" date="2023" name="Mol. Phylogenet. Evol.">
        <title>Genome-scale phylogeny and comparative genomics of the fungal order Sordariales.</title>
        <authorList>
            <person name="Hensen N."/>
            <person name="Bonometti L."/>
            <person name="Westerberg I."/>
            <person name="Brannstrom I.O."/>
            <person name="Guillou S."/>
            <person name="Cros-Aarteil S."/>
            <person name="Calhoun S."/>
            <person name="Haridas S."/>
            <person name="Kuo A."/>
            <person name="Mondo S."/>
            <person name="Pangilinan J."/>
            <person name="Riley R."/>
            <person name="LaButti K."/>
            <person name="Andreopoulos B."/>
            <person name="Lipzen A."/>
            <person name="Chen C."/>
            <person name="Yan M."/>
            <person name="Daum C."/>
            <person name="Ng V."/>
            <person name="Clum A."/>
            <person name="Steindorff A."/>
            <person name="Ohm R.A."/>
            <person name="Martin F."/>
            <person name="Silar P."/>
            <person name="Natvig D.O."/>
            <person name="Lalanne C."/>
            <person name="Gautier V."/>
            <person name="Ament-Velasquez S.L."/>
            <person name="Kruys A."/>
            <person name="Hutchinson M.I."/>
            <person name="Powell A.J."/>
            <person name="Barry K."/>
            <person name="Miller A.N."/>
            <person name="Grigoriev I.V."/>
            <person name="Debuchy R."/>
            <person name="Gladieux P."/>
            <person name="Hiltunen Thoren M."/>
            <person name="Johannesson H."/>
        </authorList>
    </citation>
    <scope>NUCLEOTIDE SEQUENCE</scope>
    <source>
        <strain evidence="3">CBS 958.72</strain>
    </source>
</reference>
<keyword evidence="2" id="KW-0732">Signal</keyword>
<feature type="chain" id="PRO_5042105332" evidence="2">
    <location>
        <begin position="20"/>
        <end position="239"/>
    </location>
</feature>
<evidence type="ECO:0000256" key="2">
    <source>
        <dbReference type="SAM" id="SignalP"/>
    </source>
</evidence>
<organism evidence="3 4">
    <name type="scientific">Lasiosphaeria ovina</name>
    <dbReference type="NCBI Taxonomy" id="92902"/>
    <lineage>
        <taxon>Eukaryota</taxon>
        <taxon>Fungi</taxon>
        <taxon>Dikarya</taxon>
        <taxon>Ascomycota</taxon>
        <taxon>Pezizomycotina</taxon>
        <taxon>Sordariomycetes</taxon>
        <taxon>Sordariomycetidae</taxon>
        <taxon>Sordariales</taxon>
        <taxon>Lasiosphaeriaceae</taxon>
        <taxon>Lasiosphaeria</taxon>
    </lineage>
</organism>
<dbReference type="EMBL" id="JAULSN010000006">
    <property type="protein sequence ID" value="KAK3368840.1"/>
    <property type="molecule type" value="Genomic_DNA"/>
</dbReference>
<proteinExistence type="predicted"/>
<feature type="compositionally biased region" description="Low complexity" evidence="1">
    <location>
        <begin position="155"/>
        <end position="181"/>
    </location>
</feature>
<dbReference type="AlphaFoldDB" id="A0AAE0K3I7"/>
<dbReference type="Proteomes" id="UP001287356">
    <property type="component" value="Unassembled WGS sequence"/>
</dbReference>
<evidence type="ECO:0000256" key="1">
    <source>
        <dbReference type="SAM" id="MobiDB-lite"/>
    </source>
</evidence>
<reference evidence="3" key="2">
    <citation type="submission" date="2023-06" db="EMBL/GenBank/DDBJ databases">
        <authorList>
            <consortium name="Lawrence Berkeley National Laboratory"/>
            <person name="Haridas S."/>
            <person name="Hensen N."/>
            <person name="Bonometti L."/>
            <person name="Westerberg I."/>
            <person name="Brannstrom I.O."/>
            <person name="Guillou S."/>
            <person name="Cros-Aarteil S."/>
            <person name="Calhoun S."/>
            <person name="Kuo A."/>
            <person name="Mondo S."/>
            <person name="Pangilinan J."/>
            <person name="Riley R."/>
            <person name="Labutti K."/>
            <person name="Andreopoulos B."/>
            <person name="Lipzen A."/>
            <person name="Chen C."/>
            <person name="Yanf M."/>
            <person name="Daum C."/>
            <person name="Ng V."/>
            <person name="Clum A."/>
            <person name="Steindorff A."/>
            <person name="Ohm R."/>
            <person name="Martin F."/>
            <person name="Silar P."/>
            <person name="Natvig D."/>
            <person name="Lalanne C."/>
            <person name="Gautier V."/>
            <person name="Ament-Velasquez S.L."/>
            <person name="Kruys A."/>
            <person name="Hutchinson M.I."/>
            <person name="Powell A.J."/>
            <person name="Barry K."/>
            <person name="Miller A.N."/>
            <person name="Grigoriev I.V."/>
            <person name="Debuchy R."/>
            <person name="Gladieux P."/>
            <person name="Thoren M.H."/>
            <person name="Johannesson H."/>
        </authorList>
    </citation>
    <scope>NUCLEOTIDE SEQUENCE</scope>
    <source>
        <strain evidence="3">CBS 958.72</strain>
    </source>
</reference>
<gene>
    <name evidence="3" type="ORF">B0T24DRAFT_341452</name>
</gene>